<dbReference type="InterPro" id="IPR032675">
    <property type="entry name" value="LRR_dom_sf"/>
</dbReference>
<evidence type="ECO:0000313" key="4">
    <source>
        <dbReference type="Proteomes" id="UP000759131"/>
    </source>
</evidence>
<dbReference type="InterPro" id="IPR001810">
    <property type="entry name" value="F-box_dom"/>
</dbReference>
<gene>
    <name evidence="3" type="ORF">OSB1V03_LOCUS9168</name>
</gene>
<proteinExistence type="predicted"/>
<accession>A0A7R9KVC8</accession>
<dbReference type="SUPFAM" id="SSF52047">
    <property type="entry name" value="RNI-like"/>
    <property type="match status" value="1"/>
</dbReference>
<feature type="compositionally biased region" description="Low complexity" evidence="1">
    <location>
        <begin position="352"/>
        <end position="363"/>
    </location>
</feature>
<reference evidence="3" key="1">
    <citation type="submission" date="2020-11" db="EMBL/GenBank/DDBJ databases">
        <authorList>
            <person name="Tran Van P."/>
        </authorList>
    </citation>
    <scope>NUCLEOTIDE SEQUENCE</scope>
</reference>
<feature type="non-terminal residue" evidence="3">
    <location>
        <position position="850"/>
    </location>
</feature>
<evidence type="ECO:0000259" key="2">
    <source>
        <dbReference type="Pfam" id="PF00646"/>
    </source>
</evidence>
<protein>
    <recommendedName>
        <fullName evidence="2">F-box domain-containing protein</fullName>
    </recommendedName>
</protein>
<evidence type="ECO:0000313" key="3">
    <source>
        <dbReference type="EMBL" id="CAD7628747.1"/>
    </source>
</evidence>
<dbReference type="EMBL" id="CAJPIZ010006052">
    <property type="protein sequence ID" value="CAG2109177.1"/>
    <property type="molecule type" value="Genomic_DNA"/>
</dbReference>
<feature type="domain" description="F-box" evidence="2">
    <location>
        <begin position="268"/>
        <end position="301"/>
    </location>
</feature>
<dbReference type="Gene3D" id="3.80.10.10">
    <property type="entry name" value="Ribonuclease Inhibitor"/>
    <property type="match status" value="1"/>
</dbReference>
<evidence type="ECO:0000256" key="1">
    <source>
        <dbReference type="SAM" id="MobiDB-lite"/>
    </source>
</evidence>
<feature type="compositionally biased region" description="Polar residues" evidence="1">
    <location>
        <begin position="337"/>
        <end position="351"/>
    </location>
</feature>
<dbReference type="SUPFAM" id="SSF81383">
    <property type="entry name" value="F-box domain"/>
    <property type="match status" value="1"/>
</dbReference>
<dbReference type="Pfam" id="PF00646">
    <property type="entry name" value="F-box"/>
    <property type="match status" value="1"/>
</dbReference>
<feature type="region of interest" description="Disordered" evidence="1">
    <location>
        <begin position="337"/>
        <end position="381"/>
    </location>
</feature>
<keyword evidence="4" id="KW-1185">Reference proteome</keyword>
<sequence>RCARWRADGLALRAGSGRRLREASQTAFSAKDNVKVIDSHIDAKQEMYVISRVMDLLVKDVKPHQMVKSLVDDMNVKYGPGFVGQITINNHNINNTELYFGSKLDSYITVQYRQTLISLYKPLTMVDFVTKQHIVGQVEAARKSKVQFISSYNLTEPMTTTYMNKLHDTFMKVTENFTMNSCFNERPYYQNSCYKEISRRIFIDTYGTDGNLIIVTESKYMGSNGVRRNEYMLEMAMNMTTKTTTITTTSIAGSATTDSEPPLRSSFSRFDDQLCEEIVSHLSLEDQTRCECVCKRFRRSVYRRVYSIDFRCNPLLHQRIKYRPPIAPIITTSTAVTTVDGQQPQSQTVDGQSSQQQRPQQSRTAVTASGSGSGGGGGRQTYHTPRLFMNITLYERLLRKCPHIREVDFNYLIDFDNYGAIVDTITRTIPSLESVHAVFTDRPCHQTPPAAAVMETFYAKFAAGLQRIRAHHRGRVRAGVAAGAVCGSGVGIGGDNGLMAGIGGLHDNGIQCLKWCTNVTHLNVIYNIRLARLFATETECHFRRLQCLEFSFKTKDKKRLEALIDGNHQTLRSVFVTNSGSLTPTAVYTLFTQLARCRSVRRLEISIGYEQRFDYNLGHLLQQIAAQCPLLDKLTISLHFRHQALARQTFESLRHFRGVRQLFVSLRCEPDHTSITGGTTGFSNTFFKCKPLNSCHRLTHLTLADILINDIFFYNADKHLPRLRYLYLFSCRNYYEKLSLTDISIKMLSRLERLETVMFSERQPKITDQCVHDLIDRCPRIRRVSFGNHSYGDRIESVRRARQLANGCAHCPPPPPPPLPPPLPPPSLPYYSQPQAPPPLPTPPSTTSRS</sequence>
<organism evidence="3">
    <name type="scientific">Medioppia subpectinata</name>
    <dbReference type="NCBI Taxonomy" id="1979941"/>
    <lineage>
        <taxon>Eukaryota</taxon>
        <taxon>Metazoa</taxon>
        <taxon>Ecdysozoa</taxon>
        <taxon>Arthropoda</taxon>
        <taxon>Chelicerata</taxon>
        <taxon>Arachnida</taxon>
        <taxon>Acari</taxon>
        <taxon>Acariformes</taxon>
        <taxon>Sarcoptiformes</taxon>
        <taxon>Oribatida</taxon>
        <taxon>Brachypylina</taxon>
        <taxon>Oppioidea</taxon>
        <taxon>Oppiidae</taxon>
        <taxon>Medioppia</taxon>
    </lineage>
</organism>
<dbReference type="InterPro" id="IPR036047">
    <property type="entry name" value="F-box-like_dom_sf"/>
</dbReference>
<dbReference type="AlphaFoldDB" id="A0A7R9KVC8"/>
<feature type="region of interest" description="Disordered" evidence="1">
    <location>
        <begin position="809"/>
        <end position="850"/>
    </location>
</feature>
<feature type="compositionally biased region" description="Pro residues" evidence="1">
    <location>
        <begin position="811"/>
        <end position="828"/>
    </location>
</feature>
<feature type="compositionally biased region" description="Pro residues" evidence="1">
    <location>
        <begin position="835"/>
        <end position="844"/>
    </location>
</feature>
<dbReference type="Proteomes" id="UP000759131">
    <property type="component" value="Unassembled WGS sequence"/>
</dbReference>
<name>A0A7R9KVC8_9ACAR</name>
<dbReference type="EMBL" id="OC860627">
    <property type="protein sequence ID" value="CAD7628747.1"/>
    <property type="molecule type" value="Genomic_DNA"/>
</dbReference>